<name>A0A836HDX6_LEIEN</name>
<dbReference type="KEGG" id="lenr:94171641"/>
<dbReference type="OrthoDB" id="251909at2759"/>
<reference evidence="3 4" key="1">
    <citation type="submission" date="2021-02" db="EMBL/GenBank/DDBJ databases">
        <title>Leishmania (Mundinia) enrietti genome sequencing and assembly.</title>
        <authorList>
            <person name="Almutairi H."/>
            <person name="Gatherer D."/>
        </authorList>
    </citation>
    <scope>NUCLEOTIDE SEQUENCE [LARGE SCALE GENOMIC DNA]</scope>
    <source>
        <strain evidence="3">CUR178</strain>
    </source>
</reference>
<dbReference type="AlphaFoldDB" id="A0A836HDX6"/>
<evidence type="ECO:0000313" key="3">
    <source>
        <dbReference type="EMBL" id="KAG5474973.1"/>
    </source>
</evidence>
<feature type="compositionally biased region" description="Basic and acidic residues" evidence="1">
    <location>
        <begin position="206"/>
        <end position="222"/>
    </location>
</feature>
<protein>
    <recommendedName>
        <fullName evidence="2">Homologous recombination OB-fold protein OB-fold domain-containing protein</fullName>
    </recommendedName>
</protein>
<dbReference type="EMBL" id="JAFHKP010000028">
    <property type="protein sequence ID" value="KAG5474973.1"/>
    <property type="molecule type" value="Genomic_DNA"/>
</dbReference>
<keyword evidence="4" id="KW-1185">Reference proteome</keyword>
<feature type="domain" description="Homologous recombination OB-fold protein OB-fold" evidence="2">
    <location>
        <begin position="33"/>
        <end position="116"/>
    </location>
</feature>
<dbReference type="RefSeq" id="XP_067691502.1">
    <property type="nucleotide sequence ID" value="XM_067836131.1"/>
</dbReference>
<evidence type="ECO:0000313" key="4">
    <source>
        <dbReference type="Proteomes" id="UP000674179"/>
    </source>
</evidence>
<sequence length="248" mass="26665">MDPQKVLESLAREKDIALTRLSEISSKYSQSAKVACCGGVMVRLVTESAADSTVLLRDGSGSCYCALHGDITNRYPDVLTTGALLLFTDITVLVVSSKVPPMLIACLQNLTGLLLPDKAASAAASTTPRSTGPPSCRSEPARTVYAHDAAPYKDDLARAEMWQPGLLTSDRREYGDMNPFNGSDSARDSLMEPHVAARAIVSAHPGSDERRDSAPAEKRIRTENPTASAALEMDYEDDAECLELVDEM</sequence>
<dbReference type="Proteomes" id="UP000674179">
    <property type="component" value="Chromosome 28"/>
</dbReference>
<gene>
    <name evidence="3" type="ORF">CUR178_04423</name>
</gene>
<evidence type="ECO:0000256" key="1">
    <source>
        <dbReference type="SAM" id="MobiDB-lite"/>
    </source>
</evidence>
<proteinExistence type="predicted"/>
<feature type="region of interest" description="Disordered" evidence="1">
    <location>
        <begin position="200"/>
        <end position="228"/>
    </location>
</feature>
<comment type="caution">
    <text evidence="3">The sequence shown here is derived from an EMBL/GenBank/DDBJ whole genome shotgun (WGS) entry which is preliminary data.</text>
</comment>
<dbReference type="GO" id="GO:0000725">
    <property type="term" value="P:recombinational repair"/>
    <property type="evidence" value="ECO:0007669"/>
    <property type="project" value="InterPro"/>
</dbReference>
<accession>A0A836HDX6</accession>
<organism evidence="3 4">
    <name type="scientific">Leishmania enriettii</name>
    <dbReference type="NCBI Taxonomy" id="5663"/>
    <lineage>
        <taxon>Eukaryota</taxon>
        <taxon>Discoba</taxon>
        <taxon>Euglenozoa</taxon>
        <taxon>Kinetoplastea</taxon>
        <taxon>Metakinetoplastina</taxon>
        <taxon>Trypanosomatida</taxon>
        <taxon>Trypanosomatidae</taxon>
        <taxon>Leishmaniinae</taxon>
        <taxon>Leishmania</taxon>
    </lineage>
</organism>
<dbReference type="GeneID" id="94171641"/>
<dbReference type="InterPro" id="IPR058570">
    <property type="entry name" value="HROB_OB"/>
</dbReference>
<evidence type="ECO:0000259" key="2">
    <source>
        <dbReference type="Pfam" id="PF15072"/>
    </source>
</evidence>
<dbReference type="Pfam" id="PF15072">
    <property type="entry name" value="HROB"/>
    <property type="match status" value="1"/>
</dbReference>